<evidence type="ECO:0008006" key="4">
    <source>
        <dbReference type="Google" id="ProtNLM"/>
    </source>
</evidence>
<dbReference type="SUPFAM" id="SSF54001">
    <property type="entry name" value="Cysteine proteinases"/>
    <property type="match status" value="1"/>
</dbReference>
<organism evidence="2 3">
    <name type="scientific">Lonsdalea britannica</name>
    <dbReference type="NCBI Taxonomy" id="1082704"/>
    <lineage>
        <taxon>Bacteria</taxon>
        <taxon>Pseudomonadati</taxon>
        <taxon>Pseudomonadota</taxon>
        <taxon>Gammaproteobacteria</taxon>
        <taxon>Enterobacterales</taxon>
        <taxon>Pectobacteriaceae</taxon>
        <taxon>Lonsdalea</taxon>
    </lineage>
</organism>
<keyword evidence="3" id="KW-1185">Reference proteome</keyword>
<dbReference type="PANTHER" id="PTHR39327:SF1">
    <property type="entry name" value="BLR5470 PROTEIN"/>
    <property type="match status" value="1"/>
</dbReference>
<dbReference type="EMBL" id="CP023009">
    <property type="protein sequence ID" value="AXW88666.1"/>
    <property type="molecule type" value="Genomic_DNA"/>
</dbReference>
<reference evidence="2 3" key="1">
    <citation type="submission" date="2017-08" db="EMBL/GenBank/DDBJ databases">
        <title>Comparative genomics of bacteria isolated from necrotic lesions of AOD affected trees.</title>
        <authorList>
            <person name="Doonan J."/>
            <person name="Denman S."/>
            <person name="McDonald J.E."/>
        </authorList>
    </citation>
    <scope>NUCLEOTIDE SEQUENCE [LARGE SCALE GENOMIC DNA]</scope>
    <source>
        <strain evidence="2 3">477</strain>
    </source>
</reference>
<dbReference type="AlphaFoldDB" id="A0AAD0SJC1"/>
<name>A0AAD0SJC1_9GAMM</name>
<protein>
    <recommendedName>
        <fullName evidence="4">Transglutaminase</fullName>
    </recommendedName>
</protein>
<accession>A0AAD0SJC1</accession>
<dbReference type="InterPro" id="IPR010319">
    <property type="entry name" value="Transglutaminase-like_Cys_pept"/>
</dbReference>
<dbReference type="Gene3D" id="3.10.620.30">
    <property type="match status" value="1"/>
</dbReference>
<evidence type="ECO:0000313" key="3">
    <source>
        <dbReference type="Proteomes" id="UP000263881"/>
    </source>
</evidence>
<keyword evidence="1" id="KW-0472">Membrane</keyword>
<proteinExistence type="predicted"/>
<keyword evidence="1" id="KW-0812">Transmembrane</keyword>
<evidence type="ECO:0000313" key="2">
    <source>
        <dbReference type="EMBL" id="AXW88666.1"/>
    </source>
</evidence>
<evidence type="ECO:0000256" key="1">
    <source>
        <dbReference type="SAM" id="Phobius"/>
    </source>
</evidence>
<dbReference type="Pfam" id="PF06035">
    <property type="entry name" value="Peptidase_C93"/>
    <property type="match status" value="1"/>
</dbReference>
<dbReference type="KEGG" id="lbq:CKQ53_17875"/>
<gene>
    <name evidence="2" type="ORF">CKQ53_17875</name>
</gene>
<dbReference type="PANTHER" id="PTHR39327">
    <property type="match status" value="1"/>
</dbReference>
<dbReference type="NCBIfam" id="NF045674">
    <property type="entry name" value="CystProtLapG"/>
    <property type="match status" value="1"/>
</dbReference>
<feature type="transmembrane region" description="Helical" evidence="1">
    <location>
        <begin position="34"/>
        <end position="55"/>
    </location>
</feature>
<sequence>MPDCSGVEFRPRSPDSPVGNRDVTLKFHAQRQSLVHVLLHLFIGSLLLVAGTLYADWNFSAINSITDQRYGQATPEARQRIAAWQALMQAQQTTTESQKLESVNRFFNDRIAYREDIDVWQQEDYWATPIEMLRKGMGDCEDYAIAKYLTLVHLGVEREKLRITYVKALSLNRAHMVLSYYPSPNAIPLILDSLITEIRPATQRNDLLPVYSFNGDGLWLPGTGGNRRAGDSKRLSRWQDLLIKMRAEGFSLDE</sequence>
<dbReference type="Proteomes" id="UP000263881">
    <property type="component" value="Chromosome"/>
</dbReference>
<dbReference type="InterPro" id="IPR038765">
    <property type="entry name" value="Papain-like_cys_pep_sf"/>
</dbReference>
<keyword evidence="1" id="KW-1133">Transmembrane helix</keyword>